<reference evidence="7" key="2">
    <citation type="submission" date="2023-05" db="EMBL/GenBank/DDBJ databases">
        <authorList>
            <person name="Schelkunov M.I."/>
        </authorList>
    </citation>
    <scope>NUCLEOTIDE SEQUENCE</scope>
    <source>
        <strain evidence="7">Hsosn_3</strain>
        <tissue evidence="7">Leaf</tissue>
    </source>
</reference>
<gene>
    <name evidence="7" type="ORF">POM88_003520</name>
</gene>
<dbReference type="Pfam" id="PF02365">
    <property type="entry name" value="NAM"/>
    <property type="match status" value="1"/>
</dbReference>
<reference evidence="7" key="1">
    <citation type="submission" date="2023-02" db="EMBL/GenBank/DDBJ databases">
        <title>Genome of toxic invasive species Heracleum sosnowskyi carries increased number of genes despite the absence of recent whole-genome duplications.</title>
        <authorList>
            <person name="Schelkunov M."/>
            <person name="Shtratnikova V."/>
            <person name="Makarenko M."/>
            <person name="Klepikova A."/>
            <person name="Omelchenko D."/>
            <person name="Novikova G."/>
            <person name="Obukhova E."/>
            <person name="Bogdanov V."/>
            <person name="Penin A."/>
            <person name="Logacheva M."/>
        </authorList>
    </citation>
    <scope>NUCLEOTIDE SEQUENCE</scope>
    <source>
        <strain evidence="7">Hsosn_3</strain>
        <tissue evidence="7">Leaf</tissue>
    </source>
</reference>
<evidence type="ECO:0000256" key="1">
    <source>
        <dbReference type="ARBA" id="ARBA00023015"/>
    </source>
</evidence>
<dbReference type="PANTHER" id="PTHR31744:SF210">
    <property type="entry name" value="NAC DOMAIN-CONTAINING PROTEIN 86-LIKE"/>
    <property type="match status" value="1"/>
</dbReference>
<evidence type="ECO:0000313" key="7">
    <source>
        <dbReference type="EMBL" id="KAK1403915.1"/>
    </source>
</evidence>
<dbReference type="PROSITE" id="PS51005">
    <property type="entry name" value="NAC"/>
    <property type="match status" value="1"/>
</dbReference>
<dbReference type="PANTHER" id="PTHR31744">
    <property type="entry name" value="PROTEIN CUP-SHAPED COTYLEDON 2-RELATED"/>
    <property type="match status" value="1"/>
</dbReference>
<keyword evidence="4" id="KW-0539">Nucleus</keyword>
<evidence type="ECO:0000259" key="6">
    <source>
        <dbReference type="PROSITE" id="PS51005"/>
    </source>
</evidence>
<evidence type="ECO:0000256" key="5">
    <source>
        <dbReference type="SAM" id="MobiDB-lite"/>
    </source>
</evidence>
<keyword evidence="3" id="KW-0804">Transcription</keyword>
<protein>
    <submittedName>
        <fullName evidence="7">NAC domain-containing protein</fullName>
    </submittedName>
</protein>
<keyword evidence="8" id="KW-1185">Reference proteome</keyword>
<dbReference type="GO" id="GO:0003677">
    <property type="term" value="F:DNA binding"/>
    <property type="evidence" value="ECO:0007669"/>
    <property type="project" value="UniProtKB-KW"/>
</dbReference>
<accession>A0AAD8JL09</accession>
<proteinExistence type="predicted"/>
<comment type="caution">
    <text evidence="7">The sequence shown here is derived from an EMBL/GenBank/DDBJ whole genome shotgun (WGS) entry which is preliminary data.</text>
</comment>
<dbReference type="EMBL" id="JAUIZM010000001">
    <property type="protein sequence ID" value="KAK1403915.1"/>
    <property type="molecule type" value="Genomic_DNA"/>
</dbReference>
<dbReference type="InterPro" id="IPR036093">
    <property type="entry name" value="NAC_dom_sf"/>
</dbReference>
<name>A0AAD8JL09_9APIA</name>
<sequence length="466" mass="52079">MARMPCPPGFRFHPTDVELIMYYLKRKVMGKKLVLDAITELNIYKFAPWDLPDKCLLKSKDLEWYFFCPKEKKYTRGGRSNRTTENGYWKITGTDKLVTINQRTVGMRKTLIFYIGQPPKGERTNWVMHEYSLGDKNLVDVVQDAYVICKIYQKGGLGPKNGAQYGALFNEEEWDDMDEMFVESQPVAHQISLENVAPGDINNISRHLLVNFVPEPDSSKCLPQNTVMQPINNEIFVRPSAVDPHLPDYVPPGPSTAGPLVMDISPDIDVLSLLNMFTENMDMPPVENNPSEFEMNGNSPLLDGIGIYNDLGDLNDWMELNDTEFDIPTEEAAYDPNLVLMGESEPFLELNDLSTPLYFPSEAGAFDWLQSGSIYAAPTYDMSIGMVELYSGVANPCPADEVSGFGEYSAVLGEPHLLENNLKELEKGHCNGNFEARGFDAAGGREVGSSAAEENPKRGFIMTGDS</sequence>
<evidence type="ECO:0000256" key="2">
    <source>
        <dbReference type="ARBA" id="ARBA00023125"/>
    </source>
</evidence>
<dbReference type="Gene3D" id="2.170.150.80">
    <property type="entry name" value="NAC domain"/>
    <property type="match status" value="1"/>
</dbReference>
<keyword evidence="1" id="KW-0805">Transcription regulation</keyword>
<dbReference type="InterPro" id="IPR003441">
    <property type="entry name" value="NAC-dom"/>
</dbReference>
<feature type="region of interest" description="Disordered" evidence="5">
    <location>
        <begin position="445"/>
        <end position="466"/>
    </location>
</feature>
<feature type="domain" description="NAC" evidence="6">
    <location>
        <begin position="6"/>
        <end position="154"/>
    </location>
</feature>
<organism evidence="7 8">
    <name type="scientific">Heracleum sosnowskyi</name>
    <dbReference type="NCBI Taxonomy" id="360622"/>
    <lineage>
        <taxon>Eukaryota</taxon>
        <taxon>Viridiplantae</taxon>
        <taxon>Streptophyta</taxon>
        <taxon>Embryophyta</taxon>
        <taxon>Tracheophyta</taxon>
        <taxon>Spermatophyta</taxon>
        <taxon>Magnoliopsida</taxon>
        <taxon>eudicotyledons</taxon>
        <taxon>Gunneridae</taxon>
        <taxon>Pentapetalae</taxon>
        <taxon>asterids</taxon>
        <taxon>campanulids</taxon>
        <taxon>Apiales</taxon>
        <taxon>Apiaceae</taxon>
        <taxon>Apioideae</taxon>
        <taxon>apioid superclade</taxon>
        <taxon>Tordylieae</taxon>
        <taxon>Tordyliinae</taxon>
        <taxon>Heracleum</taxon>
    </lineage>
</organism>
<evidence type="ECO:0000256" key="3">
    <source>
        <dbReference type="ARBA" id="ARBA00023163"/>
    </source>
</evidence>
<dbReference type="SUPFAM" id="SSF101941">
    <property type="entry name" value="NAC domain"/>
    <property type="match status" value="1"/>
</dbReference>
<evidence type="ECO:0000313" key="8">
    <source>
        <dbReference type="Proteomes" id="UP001237642"/>
    </source>
</evidence>
<dbReference type="GO" id="GO:0006355">
    <property type="term" value="P:regulation of DNA-templated transcription"/>
    <property type="evidence" value="ECO:0007669"/>
    <property type="project" value="InterPro"/>
</dbReference>
<dbReference type="AlphaFoldDB" id="A0AAD8JL09"/>
<evidence type="ECO:0000256" key="4">
    <source>
        <dbReference type="ARBA" id="ARBA00023242"/>
    </source>
</evidence>
<keyword evidence="2" id="KW-0238">DNA-binding</keyword>
<dbReference type="Proteomes" id="UP001237642">
    <property type="component" value="Unassembled WGS sequence"/>
</dbReference>